<dbReference type="STRING" id="546871.SAMN04488543_1377"/>
<dbReference type="Pfam" id="PF13840">
    <property type="entry name" value="ACT_7"/>
    <property type="match status" value="1"/>
</dbReference>
<dbReference type="EMBL" id="LT629749">
    <property type="protein sequence ID" value="SDS25839.1"/>
    <property type="molecule type" value="Genomic_DNA"/>
</dbReference>
<accession>A0A1H1QSI1</accession>
<dbReference type="CDD" id="cd04868">
    <property type="entry name" value="ACT_AK-like"/>
    <property type="match status" value="1"/>
</dbReference>
<evidence type="ECO:0000313" key="3">
    <source>
        <dbReference type="EMBL" id="SDS25839.1"/>
    </source>
</evidence>
<feature type="domain" description="A9CJY8-like N-terminal" evidence="2">
    <location>
        <begin position="12"/>
        <end position="58"/>
    </location>
</feature>
<sequence>MTAWELTRHAGELGQARLAAHASVPRWALDDAFETPCWGVTRTADELSVLCAWEALPGTVTAVGPFVAFSVDGPLEHSLVGVLAGLLEPLAAAGISILAQSTFDTDWVLVPSARADDAVAVWQQAGHAITLEEHA</sequence>
<dbReference type="AlphaFoldDB" id="A0A1H1QSI1"/>
<dbReference type="InterPro" id="IPR049447">
    <property type="entry name" value="A9CJY8-like_N"/>
</dbReference>
<dbReference type="InterPro" id="IPR027795">
    <property type="entry name" value="CASTOR_ACT_dom"/>
</dbReference>
<gene>
    <name evidence="3" type="ORF">SAMN04488543_1377</name>
</gene>
<organism evidence="3 4">
    <name type="scientific">Friedmanniella luteola</name>
    <dbReference type="NCBI Taxonomy" id="546871"/>
    <lineage>
        <taxon>Bacteria</taxon>
        <taxon>Bacillati</taxon>
        <taxon>Actinomycetota</taxon>
        <taxon>Actinomycetes</taxon>
        <taxon>Propionibacteriales</taxon>
        <taxon>Nocardioidaceae</taxon>
        <taxon>Friedmanniella</taxon>
    </lineage>
</organism>
<dbReference type="Proteomes" id="UP000199092">
    <property type="component" value="Chromosome I"/>
</dbReference>
<dbReference type="Pfam" id="PF21631">
    <property type="entry name" value="A9CJY8-like_N"/>
    <property type="match status" value="1"/>
</dbReference>
<evidence type="ECO:0000313" key="4">
    <source>
        <dbReference type="Proteomes" id="UP000199092"/>
    </source>
</evidence>
<dbReference type="OrthoDB" id="5615858at2"/>
<dbReference type="InterPro" id="IPR045865">
    <property type="entry name" value="ACT-like_dom_sf"/>
</dbReference>
<feature type="domain" description="CASTOR ACT" evidence="1">
    <location>
        <begin position="66"/>
        <end position="120"/>
    </location>
</feature>
<reference evidence="3 4" key="1">
    <citation type="submission" date="2016-10" db="EMBL/GenBank/DDBJ databases">
        <authorList>
            <person name="de Groot N.N."/>
        </authorList>
    </citation>
    <scope>NUCLEOTIDE SEQUENCE [LARGE SCALE GENOMIC DNA]</scope>
    <source>
        <strain evidence="3 4">DSM 21741</strain>
    </source>
</reference>
<evidence type="ECO:0000259" key="2">
    <source>
        <dbReference type="Pfam" id="PF21631"/>
    </source>
</evidence>
<protein>
    <submittedName>
        <fullName evidence="3">Uncharacterized protein</fullName>
    </submittedName>
</protein>
<evidence type="ECO:0000259" key="1">
    <source>
        <dbReference type="Pfam" id="PF13840"/>
    </source>
</evidence>
<proteinExistence type="predicted"/>
<name>A0A1H1QSI1_9ACTN</name>
<dbReference type="Gene3D" id="3.30.2130.10">
    <property type="entry name" value="VC0802-like"/>
    <property type="match status" value="1"/>
</dbReference>
<dbReference type="RefSeq" id="WP_157720331.1">
    <property type="nucleotide sequence ID" value="NZ_LT629749.1"/>
</dbReference>
<dbReference type="SUPFAM" id="SSF55021">
    <property type="entry name" value="ACT-like"/>
    <property type="match status" value="2"/>
</dbReference>
<keyword evidence="4" id="KW-1185">Reference proteome</keyword>